<reference evidence="1 2" key="1">
    <citation type="submission" date="2017-01" db="EMBL/GenBank/DDBJ databases">
        <title>Novel large sulfur bacteria in the metagenomes of groundwater-fed chemosynthetic microbial mats in the Lake Huron basin.</title>
        <authorList>
            <person name="Sharrar A.M."/>
            <person name="Flood B.E."/>
            <person name="Bailey J.V."/>
            <person name="Jones D.S."/>
            <person name="Biddanda B."/>
            <person name="Ruberg S.A."/>
            <person name="Marcus D.N."/>
            <person name="Dick G.J."/>
        </authorList>
    </citation>
    <scope>NUCLEOTIDE SEQUENCE [LARGE SCALE GENOMIC DNA]</scope>
    <source>
        <strain evidence="1">A8</strain>
    </source>
</reference>
<organism evidence="1 2">
    <name type="scientific">Thiothrix lacustris</name>
    <dbReference type="NCBI Taxonomy" id="525917"/>
    <lineage>
        <taxon>Bacteria</taxon>
        <taxon>Pseudomonadati</taxon>
        <taxon>Pseudomonadota</taxon>
        <taxon>Gammaproteobacteria</taxon>
        <taxon>Thiotrichales</taxon>
        <taxon>Thiotrichaceae</taxon>
        <taxon>Thiothrix</taxon>
    </lineage>
</organism>
<gene>
    <name evidence="1" type="ORF">BWK73_09775</name>
</gene>
<name>A0A1Y1QVC2_9GAMM</name>
<protein>
    <recommendedName>
        <fullName evidence="3">Lipoprotein</fullName>
    </recommendedName>
</protein>
<evidence type="ECO:0000313" key="1">
    <source>
        <dbReference type="EMBL" id="OQX14327.1"/>
    </source>
</evidence>
<dbReference type="AlphaFoldDB" id="A0A1Y1QVC2"/>
<evidence type="ECO:0000313" key="2">
    <source>
        <dbReference type="Proteomes" id="UP000192491"/>
    </source>
</evidence>
<accession>A0A1Y1QVC2</accession>
<dbReference type="EMBL" id="MTEJ01000031">
    <property type="protein sequence ID" value="OQX14327.1"/>
    <property type="molecule type" value="Genomic_DNA"/>
</dbReference>
<dbReference type="Proteomes" id="UP000192491">
    <property type="component" value="Unassembled WGS sequence"/>
</dbReference>
<comment type="caution">
    <text evidence="1">The sequence shown here is derived from an EMBL/GenBank/DDBJ whole genome shotgun (WGS) entry which is preliminary data.</text>
</comment>
<evidence type="ECO:0008006" key="3">
    <source>
        <dbReference type="Google" id="ProtNLM"/>
    </source>
</evidence>
<dbReference type="PROSITE" id="PS51257">
    <property type="entry name" value="PROKAR_LIPOPROTEIN"/>
    <property type="match status" value="1"/>
</dbReference>
<sequence>MKIPLILSVVVTLLTSCNPAKRDVVPQSPLSAAITISSDAKPLLISAKYQIRATVYVVDDVVMVQRQGADAQRLTGINPVLYPDFQKVFFRVQDKNRDGLNEIAVLAGTSFGATERCYDVFHYNLKQGIFERRWEDFYCTSH</sequence>
<proteinExistence type="predicted"/>